<dbReference type="Proteomes" id="UP001146019">
    <property type="component" value="Unassembled WGS sequence"/>
</dbReference>
<evidence type="ECO:0000313" key="2">
    <source>
        <dbReference type="EMBL" id="MCX5466514.1"/>
    </source>
</evidence>
<dbReference type="RefSeq" id="WP_266129029.1">
    <property type="nucleotide sequence ID" value="NZ_JAPKMY010000001.1"/>
</dbReference>
<sequence length="55" mass="6463">MKKTNNSKTDSLTVFLFAIAIFLSFGWYFAEAENEVLREEQAAQNYTQHLHHEDK</sequence>
<keyword evidence="1" id="KW-0812">Transmembrane</keyword>
<dbReference type="EMBL" id="JAPKMY010000001">
    <property type="protein sequence ID" value="MCX5466514.1"/>
    <property type="molecule type" value="Genomic_DNA"/>
</dbReference>
<evidence type="ECO:0000313" key="3">
    <source>
        <dbReference type="Proteomes" id="UP001146019"/>
    </source>
</evidence>
<reference evidence="2" key="1">
    <citation type="submission" date="2022-11" db="EMBL/GenBank/DDBJ databases">
        <title>Biodiversity and phylogenetic relationships of bacteria.</title>
        <authorList>
            <person name="Machado R.A.R."/>
            <person name="Bhat A."/>
            <person name="Loulou A."/>
            <person name="Kallel S."/>
        </authorList>
    </citation>
    <scope>NUCLEOTIDE SEQUENCE</scope>
    <source>
        <strain evidence="2">A-IN1</strain>
    </source>
</reference>
<evidence type="ECO:0000256" key="1">
    <source>
        <dbReference type="SAM" id="Phobius"/>
    </source>
</evidence>
<organism evidence="2 3">
    <name type="scientific">Acinetobacter nematophilus</name>
    <dbReference type="NCBI Taxonomy" id="2994642"/>
    <lineage>
        <taxon>Bacteria</taxon>
        <taxon>Pseudomonadati</taxon>
        <taxon>Pseudomonadota</taxon>
        <taxon>Gammaproteobacteria</taxon>
        <taxon>Moraxellales</taxon>
        <taxon>Moraxellaceae</taxon>
        <taxon>Acinetobacter</taxon>
    </lineage>
</organism>
<keyword evidence="1" id="KW-0472">Membrane</keyword>
<dbReference type="AlphaFoldDB" id="A0A9X3DWQ0"/>
<protein>
    <submittedName>
        <fullName evidence="2">Uncharacterized protein</fullName>
    </submittedName>
</protein>
<keyword evidence="1" id="KW-1133">Transmembrane helix</keyword>
<proteinExistence type="predicted"/>
<name>A0A9X3DWQ0_9GAMM</name>
<feature type="transmembrane region" description="Helical" evidence="1">
    <location>
        <begin position="12"/>
        <end position="30"/>
    </location>
</feature>
<comment type="caution">
    <text evidence="2">The sequence shown here is derived from an EMBL/GenBank/DDBJ whole genome shotgun (WGS) entry which is preliminary data.</text>
</comment>
<keyword evidence="3" id="KW-1185">Reference proteome</keyword>
<accession>A0A9X3DWQ0</accession>
<gene>
    <name evidence="2" type="ORF">OSH00_02040</name>
</gene>